<organism evidence="9 10">
    <name type="scientific">Pyrocoelia pectoralis</name>
    <dbReference type="NCBI Taxonomy" id="417401"/>
    <lineage>
        <taxon>Eukaryota</taxon>
        <taxon>Metazoa</taxon>
        <taxon>Ecdysozoa</taxon>
        <taxon>Arthropoda</taxon>
        <taxon>Hexapoda</taxon>
        <taxon>Insecta</taxon>
        <taxon>Pterygota</taxon>
        <taxon>Neoptera</taxon>
        <taxon>Endopterygota</taxon>
        <taxon>Coleoptera</taxon>
        <taxon>Polyphaga</taxon>
        <taxon>Elateriformia</taxon>
        <taxon>Elateroidea</taxon>
        <taxon>Lampyridae</taxon>
        <taxon>Lampyrinae</taxon>
        <taxon>Pyrocoelia</taxon>
    </lineage>
</organism>
<evidence type="ECO:0000259" key="8">
    <source>
        <dbReference type="Pfam" id="PF12213"/>
    </source>
</evidence>
<dbReference type="AlphaFoldDB" id="A0AAN7VIC8"/>
<dbReference type="GO" id="GO:0008622">
    <property type="term" value="C:epsilon DNA polymerase complex"/>
    <property type="evidence" value="ECO:0007669"/>
    <property type="project" value="InterPro"/>
</dbReference>
<dbReference type="InterPro" id="IPR024639">
    <property type="entry name" value="DNA_pol_e_bsu_N"/>
</dbReference>
<dbReference type="GO" id="GO:0003677">
    <property type="term" value="F:DNA binding"/>
    <property type="evidence" value="ECO:0007669"/>
    <property type="project" value="UniProtKB-KW"/>
</dbReference>
<evidence type="ECO:0000256" key="6">
    <source>
        <dbReference type="ARBA" id="ARBA00032930"/>
    </source>
</evidence>
<comment type="similarity">
    <text evidence="2">Belongs to the DNA polymerase epsilon subunit B family.</text>
</comment>
<keyword evidence="5" id="KW-0539">Nucleus</keyword>
<dbReference type="GO" id="GO:0042276">
    <property type="term" value="P:error-prone translesion synthesis"/>
    <property type="evidence" value="ECO:0007669"/>
    <property type="project" value="TreeGrafter"/>
</dbReference>
<reference evidence="9 10" key="1">
    <citation type="journal article" date="2024" name="Insects">
        <title>An Improved Chromosome-Level Genome Assembly of the Firefly Pyrocoelia pectoralis.</title>
        <authorList>
            <person name="Fu X."/>
            <person name="Meyer-Rochow V.B."/>
            <person name="Ballantyne L."/>
            <person name="Zhu X."/>
        </authorList>
    </citation>
    <scope>NUCLEOTIDE SEQUENCE [LARGE SCALE GENOMIC DNA]</scope>
    <source>
        <strain evidence="9">XCY_ONT2</strain>
    </source>
</reference>
<dbReference type="Gene3D" id="1.10.8.60">
    <property type="match status" value="1"/>
</dbReference>
<evidence type="ECO:0000313" key="9">
    <source>
        <dbReference type="EMBL" id="KAK5648615.1"/>
    </source>
</evidence>
<dbReference type="Pfam" id="PF12213">
    <property type="entry name" value="Dpoe2NT"/>
    <property type="match status" value="1"/>
</dbReference>
<accession>A0AAN7VIC8</accession>
<dbReference type="PANTHER" id="PTHR12708">
    <property type="entry name" value="DNA POLYMERASE EPSILON SUBUNIT B"/>
    <property type="match status" value="1"/>
</dbReference>
<keyword evidence="10" id="KW-1185">Reference proteome</keyword>
<gene>
    <name evidence="9" type="ORF">RI129_003507</name>
</gene>
<name>A0AAN7VIC8_9COLE</name>
<sequence>MPNIEKLNKKLYNSLKLSGFLIRREFCTYIIEKLLQENIQLEENAIFDKYVKTLCSNLEKQCLINRSIEKSHIERVVDIAINAGYDKQETIFSVINAFEFPKVWYDPDRKIYLPAVSKSRLLSGPNSKTQLFLDRYTTVLQRTERNFKNKITENESDRLSLQTVDYLLTKGHVTLNKTLILGSLFKISEGKFVLEDPSGIVELDLSHAKYHGGFFVDNTFVLINGYYEDKLLKVSTVILPPGEEYKDSLMSFGSINYFGGPSLTPLRNSQNLAEQLRLNPNNSIMLFSDVWLDHPLVFEKFEILFNGFQHSPPIAFVFMGNFVQEYQGLDKIDSLKRLFKKLGELLSNYGNLVHTSKFVFVPSMADPCHLHILPRFPLPSDVTEDFRKNVPNAIFATNPCRLQYYTKEIVLLRADILPKFMQGSLEKPEKEEIPDFVRRQTANNIT</sequence>
<evidence type="ECO:0000256" key="5">
    <source>
        <dbReference type="ARBA" id="ARBA00023242"/>
    </source>
</evidence>
<keyword evidence="3" id="KW-0235">DNA replication</keyword>
<dbReference type="InterPro" id="IPR007185">
    <property type="entry name" value="DNA_pol_a/d/e_bsu"/>
</dbReference>
<evidence type="ECO:0000259" key="7">
    <source>
        <dbReference type="Pfam" id="PF04042"/>
    </source>
</evidence>
<dbReference type="EMBL" id="JAVRBK010000002">
    <property type="protein sequence ID" value="KAK5648615.1"/>
    <property type="molecule type" value="Genomic_DNA"/>
</dbReference>
<evidence type="ECO:0000256" key="2">
    <source>
        <dbReference type="ARBA" id="ARBA00009560"/>
    </source>
</evidence>
<dbReference type="GO" id="GO:0006261">
    <property type="term" value="P:DNA-templated DNA replication"/>
    <property type="evidence" value="ECO:0007669"/>
    <property type="project" value="InterPro"/>
</dbReference>
<dbReference type="Gene3D" id="3.60.21.60">
    <property type="match status" value="1"/>
</dbReference>
<feature type="domain" description="DNA polymerase epsilon subunit B N-terminal" evidence="8">
    <location>
        <begin position="5"/>
        <end position="77"/>
    </location>
</feature>
<feature type="domain" description="DNA polymerase alpha/delta/epsilon subunit B" evidence="7">
    <location>
        <begin position="284"/>
        <end position="437"/>
    </location>
</feature>
<evidence type="ECO:0000256" key="4">
    <source>
        <dbReference type="ARBA" id="ARBA00023125"/>
    </source>
</evidence>
<evidence type="ECO:0000256" key="1">
    <source>
        <dbReference type="ARBA" id="ARBA00004123"/>
    </source>
</evidence>
<dbReference type="PANTHER" id="PTHR12708:SF0">
    <property type="entry name" value="DNA POLYMERASE EPSILON SUBUNIT 2"/>
    <property type="match status" value="1"/>
</dbReference>
<dbReference type="Pfam" id="PF04042">
    <property type="entry name" value="DNA_pol_E_B"/>
    <property type="match status" value="1"/>
</dbReference>
<proteinExistence type="inferred from homology"/>
<comment type="caution">
    <text evidence="9">The sequence shown here is derived from an EMBL/GenBank/DDBJ whole genome shotgun (WGS) entry which is preliminary data.</text>
</comment>
<protein>
    <recommendedName>
        <fullName evidence="6">DNA polymerase II subunit 2</fullName>
    </recommendedName>
</protein>
<comment type="subcellular location">
    <subcellularLocation>
        <location evidence="1">Nucleus</location>
    </subcellularLocation>
</comment>
<dbReference type="Proteomes" id="UP001329430">
    <property type="component" value="Chromosome 2"/>
</dbReference>
<keyword evidence="4" id="KW-0238">DNA-binding</keyword>
<evidence type="ECO:0000256" key="3">
    <source>
        <dbReference type="ARBA" id="ARBA00022705"/>
    </source>
</evidence>
<dbReference type="InterPro" id="IPR016266">
    <property type="entry name" value="POLE2"/>
</dbReference>
<evidence type="ECO:0000313" key="10">
    <source>
        <dbReference type="Proteomes" id="UP001329430"/>
    </source>
</evidence>